<evidence type="ECO:0000313" key="4">
    <source>
        <dbReference type="EMBL" id="TFB78912.1"/>
    </source>
</evidence>
<gene>
    <name evidence="4" type="ORF">E3N84_01785</name>
</gene>
<keyword evidence="1 4" id="KW-0808">Transferase</keyword>
<sequence length="139" mass="15617">MRRARLEDGPTVFGLLAQLGEQYTPNRQVFDAAFRDAVHQSDDHILFVVDDGDRVVGYALATIARLFYTNGDSAQLQELVVEEQSRARGIGSQLVAAIEAECLDRGVRQLTVATLKSAAFYERLDYRSTADFLKKRFDE</sequence>
<dbReference type="AlphaFoldDB" id="A0A4R8VA78"/>
<proteinExistence type="predicted"/>
<dbReference type="Gene3D" id="3.40.630.30">
    <property type="match status" value="1"/>
</dbReference>
<keyword evidence="2" id="KW-0012">Acyltransferase</keyword>
<name>A0A4R8VA78_9MICO</name>
<comment type="caution">
    <text evidence="4">The sequence shown here is derived from an EMBL/GenBank/DDBJ whole genome shotgun (WGS) entry which is preliminary data.</text>
</comment>
<dbReference type="InterPro" id="IPR000182">
    <property type="entry name" value="GNAT_dom"/>
</dbReference>
<dbReference type="Pfam" id="PF00583">
    <property type="entry name" value="Acetyltransf_1"/>
    <property type="match status" value="1"/>
</dbReference>
<keyword evidence="5" id="KW-1185">Reference proteome</keyword>
<evidence type="ECO:0000256" key="2">
    <source>
        <dbReference type="ARBA" id="ARBA00023315"/>
    </source>
</evidence>
<reference evidence="4 5" key="1">
    <citation type="submission" date="2019-03" db="EMBL/GenBank/DDBJ databases">
        <title>Genomics of glacier-inhabiting Cryobacterium strains.</title>
        <authorList>
            <person name="Liu Q."/>
            <person name="Xin Y.-H."/>
        </authorList>
    </citation>
    <scope>NUCLEOTIDE SEQUENCE [LARGE SCALE GENOMIC DNA]</scope>
    <source>
        <strain evidence="4 5">CGMCC 1.10440</strain>
    </source>
</reference>
<organism evidence="4 5">
    <name type="scientific">Terrimesophilobacter mesophilus</name>
    <dbReference type="NCBI Taxonomy" id="433647"/>
    <lineage>
        <taxon>Bacteria</taxon>
        <taxon>Bacillati</taxon>
        <taxon>Actinomycetota</taxon>
        <taxon>Actinomycetes</taxon>
        <taxon>Micrococcales</taxon>
        <taxon>Microbacteriaceae</taxon>
        <taxon>Terrimesophilobacter</taxon>
    </lineage>
</organism>
<evidence type="ECO:0000259" key="3">
    <source>
        <dbReference type="PROSITE" id="PS51186"/>
    </source>
</evidence>
<evidence type="ECO:0000313" key="5">
    <source>
        <dbReference type="Proteomes" id="UP000298488"/>
    </source>
</evidence>
<dbReference type="PANTHER" id="PTHR43877:SF1">
    <property type="entry name" value="ACETYLTRANSFERASE"/>
    <property type="match status" value="1"/>
</dbReference>
<protein>
    <submittedName>
        <fullName evidence="4">N-acetyltransferase</fullName>
    </submittedName>
</protein>
<dbReference type="InterPro" id="IPR050832">
    <property type="entry name" value="Bact_Acetyltransf"/>
</dbReference>
<dbReference type="Proteomes" id="UP000298488">
    <property type="component" value="Unassembled WGS sequence"/>
</dbReference>
<dbReference type="SUPFAM" id="SSF55729">
    <property type="entry name" value="Acyl-CoA N-acyltransferases (Nat)"/>
    <property type="match status" value="1"/>
</dbReference>
<dbReference type="InterPro" id="IPR016181">
    <property type="entry name" value="Acyl_CoA_acyltransferase"/>
</dbReference>
<evidence type="ECO:0000256" key="1">
    <source>
        <dbReference type="ARBA" id="ARBA00022679"/>
    </source>
</evidence>
<feature type="domain" description="N-acetyltransferase" evidence="3">
    <location>
        <begin position="1"/>
        <end position="139"/>
    </location>
</feature>
<dbReference type="GO" id="GO:0016747">
    <property type="term" value="F:acyltransferase activity, transferring groups other than amino-acyl groups"/>
    <property type="evidence" value="ECO:0007669"/>
    <property type="project" value="InterPro"/>
</dbReference>
<dbReference type="PROSITE" id="PS51186">
    <property type="entry name" value="GNAT"/>
    <property type="match status" value="1"/>
</dbReference>
<dbReference type="EMBL" id="SOFI01000003">
    <property type="protein sequence ID" value="TFB78912.1"/>
    <property type="molecule type" value="Genomic_DNA"/>
</dbReference>
<dbReference type="OrthoDB" id="9789603at2"/>
<dbReference type="CDD" id="cd04301">
    <property type="entry name" value="NAT_SF"/>
    <property type="match status" value="1"/>
</dbReference>
<accession>A0A4R8VA78</accession>
<dbReference type="PANTHER" id="PTHR43877">
    <property type="entry name" value="AMINOALKYLPHOSPHONATE N-ACETYLTRANSFERASE-RELATED-RELATED"/>
    <property type="match status" value="1"/>
</dbReference>